<accession>A0AAN6X3N0</accession>
<proteinExistence type="predicted"/>
<dbReference type="EMBL" id="MU864352">
    <property type="protein sequence ID" value="KAK4193031.1"/>
    <property type="molecule type" value="Genomic_DNA"/>
</dbReference>
<feature type="signal peptide" evidence="1">
    <location>
        <begin position="1"/>
        <end position="18"/>
    </location>
</feature>
<dbReference type="Proteomes" id="UP001302126">
    <property type="component" value="Unassembled WGS sequence"/>
</dbReference>
<evidence type="ECO:0000313" key="3">
    <source>
        <dbReference type="Proteomes" id="UP001302126"/>
    </source>
</evidence>
<name>A0AAN6X3N0_9PEZI</name>
<evidence type="ECO:0000313" key="2">
    <source>
        <dbReference type="EMBL" id="KAK4193031.1"/>
    </source>
</evidence>
<organism evidence="2 3">
    <name type="scientific">Podospora australis</name>
    <dbReference type="NCBI Taxonomy" id="1536484"/>
    <lineage>
        <taxon>Eukaryota</taxon>
        <taxon>Fungi</taxon>
        <taxon>Dikarya</taxon>
        <taxon>Ascomycota</taxon>
        <taxon>Pezizomycotina</taxon>
        <taxon>Sordariomycetes</taxon>
        <taxon>Sordariomycetidae</taxon>
        <taxon>Sordariales</taxon>
        <taxon>Podosporaceae</taxon>
        <taxon>Podospora</taxon>
    </lineage>
</organism>
<evidence type="ECO:0000256" key="1">
    <source>
        <dbReference type="SAM" id="SignalP"/>
    </source>
</evidence>
<reference evidence="2" key="1">
    <citation type="journal article" date="2023" name="Mol. Phylogenet. Evol.">
        <title>Genome-scale phylogeny and comparative genomics of the fungal order Sordariales.</title>
        <authorList>
            <person name="Hensen N."/>
            <person name="Bonometti L."/>
            <person name="Westerberg I."/>
            <person name="Brannstrom I.O."/>
            <person name="Guillou S."/>
            <person name="Cros-Aarteil S."/>
            <person name="Calhoun S."/>
            <person name="Haridas S."/>
            <person name="Kuo A."/>
            <person name="Mondo S."/>
            <person name="Pangilinan J."/>
            <person name="Riley R."/>
            <person name="LaButti K."/>
            <person name="Andreopoulos B."/>
            <person name="Lipzen A."/>
            <person name="Chen C."/>
            <person name="Yan M."/>
            <person name="Daum C."/>
            <person name="Ng V."/>
            <person name="Clum A."/>
            <person name="Steindorff A."/>
            <person name="Ohm R.A."/>
            <person name="Martin F."/>
            <person name="Silar P."/>
            <person name="Natvig D.O."/>
            <person name="Lalanne C."/>
            <person name="Gautier V."/>
            <person name="Ament-Velasquez S.L."/>
            <person name="Kruys A."/>
            <person name="Hutchinson M.I."/>
            <person name="Powell A.J."/>
            <person name="Barry K."/>
            <person name="Miller A.N."/>
            <person name="Grigoriev I.V."/>
            <person name="Debuchy R."/>
            <person name="Gladieux P."/>
            <person name="Hiltunen Thoren M."/>
            <person name="Johannesson H."/>
        </authorList>
    </citation>
    <scope>NUCLEOTIDE SEQUENCE</scope>
    <source>
        <strain evidence="2">PSN309</strain>
    </source>
</reference>
<keyword evidence="3" id="KW-1185">Reference proteome</keyword>
<gene>
    <name evidence="2" type="ORF">QBC35DRAFT_482440</name>
</gene>
<comment type="caution">
    <text evidence="2">The sequence shown here is derived from an EMBL/GenBank/DDBJ whole genome shotgun (WGS) entry which is preliminary data.</text>
</comment>
<sequence length="93" mass="10395">MLCAIIAALLSNFQASRAKRGVPYLNEGSECCVSGTMRGKNNITDATTQESSNSMQHRLCLGRNTMELGHPITNEKQTGRNTRYSFQLFNFDF</sequence>
<feature type="chain" id="PRO_5042969641" description="Secreted protein" evidence="1">
    <location>
        <begin position="19"/>
        <end position="93"/>
    </location>
</feature>
<reference evidence="2" key="2">
    <citation type="submission" date="2023-05" db="EMBL/GenBank/DDBJ databases">
        <authorList>
            <consortium name="Lawrence Berkeley National Laboratory"/>
            <person name="Steindorff A."/>
            <person name="Hensen N."/>
            <person name="Bonometti L."/>
            <person name="Westerberg I."/>
            <person name="Brannstrom I.O."/>
            <person name="Guillou S."/>
            <person name="Cros-Aarteil S."/>
            <person name="Calhoun S."/>
            <person name="Haridas S."/>
            <person name="Kuo A."/>
            <person name="Mondo S."/>
            <person name="Pangilinan J."/>
            <person name="Riley R."/>
            <person name="Labutti K."/>
            <person name="Andreopoulos B."/>
            <person name="Lipzen A."/>
            <person name="Chen C."/>
            <person name="Yanf M."/>
            <person name="Daum C."/>
            <person name="Ng V."/>
            <person name="Clum A."/>
            <person name="Ohm R."/>
            <person name="Martin F."/>
            <person name="Silar P."/>
            <person name="Natvig D."/>
            <person name="Lalanne C."/>
            <person name="Gautier V."/>
            <person name="Ament-Velasquez S.L."/>
            <person name="Kruys A."/>
            <person name="Hutchinson M.I."/>
            <person name="Powell A.J."/>
            <person name="Barry K."/>
            <person name="Miller A.N."/>
            <person name="Grigoriev I.V."/>
            <person name="Debuchy R."/>
            <person name="Gladieux P."/>
            <person name="Thoren M.H."/>
            <person name="Johannesson H."/>
        </authorList>
    </citation>
    <scope>NUCLEOTIDE SEQUENCE</scope>
    <source>
        <strain evidence="2">PSN309</strain>
    </source>
</reference>
<protein>
    <recommendedName>
        <fullName evidence="4">Secreted protein</fullName>
    </recommendedName>
</protein>
<dbReference type="AlphaFoldDB" id="A0AAN6X3N0"/>
<keyword evidence="1" id="KW-0732">Signal</keyword>
<evidence type="ECO:0008006" key="4">
    <source>
        <dbReference type="Google" id="ProtNLM"/>
    </source>
</evidence>